<dbReference type="GO" id="GO:0003684">
    <property type="term" value="F:damaged DNA binding"/>
    <property type="evidence" value="ECO:0007669"/>
    <property type="project" value="InterPro"/>
</dbReference>
<dbReference type="OrthoDB" id="300780at2759"/>
<dbReference type="GO" id="GO:0006289">
    <property type="term" value="P:nucleotide-excision repair"/>
    <property type="evidence" value="ECO:0007669"/>
    <property type="project" value="InterPro"/>
</dbReference>
<evidence type="ECO:0000256" key="1">
    <source>
        <dbReference type="ARBA" id="ARBA00004123"/>
    </source>
</evidence>
<dbReference type="InterPro" id="IPR018325">
    <property type="entry name" value="Rad4/PNGase_transGLS-fold"/>
</dbReference>
<name>A0A5N6QZT3_9ROSI</name>
<evidence type="ECO:0000313" key="11">
    <source>
        <dbReference type="EMBL" id="KAE8021971.1"/>
    </source>
</evidence>
<feature type="compositionally biased region" description="Polar residues" evidence="7">
    <location>
        <begin position="327"/>
        <end position="337"/>
    </location>
</feature>
<dbReference type="Pfam" id="PF10405">
    <property type="entry name" value="BHD_3"/>
    <property type="match status" value="1"/>
</dbReference>
<keyword evidence="6" id="KW-0175">Coiled coil</keyword>
<dbReference type="Gene3D" id="2.20.20.110">
    <property type="entry name" value="Rad4, beta-hairpin domain BHD1"/>
    <property type="match status" value="1"/>
</dbReference>
<dbReference type="AlphaFoldDB" id="A0A5N6QZT3"/>
<dbReference type="Gene3D" id="3.90.260.10">
    <property type="entry name" value="Transglutaminase-like"/>
    <property type="match status" value="1"/>
</dbReference>
<dbReference type="Gene3D" id="3.30.70.2460">
    <property type="entry name" value="Rad4, beta-hairpin domain BHD3"/>
    <property type="match status" value="1"/>
</dbReference>
<feature type="domain" description="Rad4 beta-hairpin" evidence="8">
    <location>
        <begin position="667"/>
        <end position="718"/>
    </location>
</feature>
<comment type="subcellular location">
    <subcellularLocation>
        <location evidence="1">Nucleus</location>
    </subcellularLocation>
</comment>
<sequence>MRTRDGSKRQKQSSGMVNAKKALHDSESRSRSELHNDSGTLADISQEAVGRLLRRASNRNSSGKKKRDKNPRQHDSIGTPESGPKRNDKLDVDPGAIQNTSKAEGCSTDAIGKNAGEERVDGESLENTLSENREELNDSDWEDGSIPNLDSTDSLPVTIEFSETPNSDRRKPVRRASAEDKELAVLVHKVHLLCLLARGRLIDRACDDPLIQASLFSLLPTHLLNISKSTHLTANALHPLLLWFQNNFHVRSSTSEERSFDLALAFALETREGTPEEIVALSVALFRALNLTTRFVSILDVASLKPDAEESETFSQDSSSSSKGIFKTSTPMVARPQQDSVSPIKSFSCNEGGNICETSQRVSSKSIDRCSTSNITQSKDSSVTSELDDKMSDSLACEAAHGITEACLTKKSQRPKRKGDLEFEMELKMALSATAVVTRESKIESDVRDLNGNLLNFSSPLKRVKRIISEESPTSSQAISTAVGSRKVGSPLYWAEVYCNGENLTGKWVHVDVVNAVIDGEQKVEAMSAACKTSLRYVVAFAGQGAKDVTRRYCLKWYKIASRRVNSIWWDAVLAPLKELEAGATGGMFHMEKQQSEDLTEHEKVKASRKLENPTLDVVPGNVIFGKSNLEISKESGKKIDVESSPSNSFAATRSALEDMELETRALTEPLPTNQQAYKNHQLYAIERWLTKYQTLHPKGPILGFCSGHSVYPRSCVQTLKTKERWLREGLQIKANELPVKELKRSVKLHKVQVPEDDECGRVNHEGTIELYGKWQLEPLHLPHAVNGIVPKNDRGQVDVWSEKCLPPGTVHLRLPRVFSVAKRLGIDYAPAMVGFEFRNGRSHPVFDGIVVCAEFKDAILEAFAEEEERREAEEKKRNETQATCRWYQLLCSIITRQRLNSRYGDNLSSQTSSDIQDMNNKLNASVGGCHEDKQSLECPQEDIHQATLDAPSAALPEQHRHVFLTEDQIFDEESLVLIKRCHCGFSVQVEEL</sequence>
<dbReference type="PANTHER" id="PTHR12135:SF0">
    <property type="entry name" value="DNA REPAIR PROTEIN COMPLEMENTING XP-C CELLS"/>
    <property type="match status" value="1"/>
</dbReference>
<dbReference type="Pfam" id="PF10403">
    <property type="entry name" value="BHD_1"/>
    <property type="match status" value="1"/>
</dbReference>
<evidence type="ECO:0000256" key="7">
    <source>
        <dbReference type="SAM" id="MobiDB-lite"/>
    </source>
</evidence>
<evidence type="ECO:0000256" key="6">
    <source>
        <dbReference type="SAM" id="Coils"/>
    </source>
</evidence>
<feature type="coiled-coil region" evidence="6">
    <location>
        <begin position="856"/>
        <end position="884"/>
    </location>
</feature>
<dbReference type="FunFam" id="3.30.70.2460:FF:000001">
    <property type="entry name" value="DNA repair protein Rad4 family"/>
    <property type="match status" value="1"/>
</dbReference>
<gene>
    <name evidence="11" type="ORF">FH972_007814</name>
</gene>
<dbReference type="InterPro" id="IPR038765">
    <property type="entry name" value="Papain-like_cys_pep_sf"/>
</dbReference>
<evidence type="ECO:0000313" key="12">
    <source>
        <dbReference type="Proteomes" id="UP000327013"/>
    </source>
</evidence>
<feature type="domain" description="Rad4 beta-hairpin" evidence="9">
    <location>
        <begin position="720"/>
        <end position="783"/>
    </location>
</feature>
<dbReference type="SMART" id="SM01032">
    <property type="entry name" value="BHD_3"/>
    <property type="match status" value="1"/>
</dbReference>
<dbReference type="SMART" id="SM01031">
    <property type="entry name" value="BHD_2"/>
    <property type="match status" value="1"/>
</dbReference>
<accession>A0A5N6QZT3</accession>
<dbReference type="GO" id="GO:0071942">
    <property type="term" value="C:XPC complex"/>
    <property type="evidence" value="ECO:0007669"/>
    <property type="project" value="TreeGrafter"/>
</dbReference>
<dbReference type="GO" id="GO:0003697">
    <property type="term" value="F:single-stranded DNA binding"/>
    <property type="evidence" value="ECO:0007669"/>
    <property type="project" value="TreeGrafter"/>
</dbReference>
<keyword evidence="4" id="KW-0234">DNA repair</keyword>
<dbReference type="InterPro" id="IPR018326">
    <property type="entry name" value="Rad4_beta-hairpin_dom1"/>
</dbReference>
<evidence type="ECO:0000256" key="5">
    <source>
        <dbReference type="ARBA" id="ARBA00023242"/>
    </source>
</evidence>
<keyword evidence="5" id="KW-0539">Nucleus</keyword>
<keyword evidence="12" id="KW-1185">Reference proteome</keyword>
<feature type="region of interest" description="Disordered" evidence="7">
    <location>
        <begin position="1"/>
        <end position="175"/>
    </location>
</feature>
<dbReference type="EMBL" id="CM017323">
    <property type="protein sequence ID" value="KAE8021971.1"/>
    <property type="molecule type" value="Genomic_DNA"/>
</dbReference>
<dbReference type="InterPro" id="IPR042488">
    <property type="entry name" value="Rad4_BHD3_sf"/>
</dbReference>
<evidence type="ECO:0000256" key="3">
    <source>
        <dbReference type="ARBA" id="ARBA00022763"/>
    </source>
</evidence>
<evidence type="ECO:0000259" key="9">
    <source>
        <dbReference type="SMART" id="SM01031"/>
    </source>
</evidence>
<feature type="region of interest" description="Disordered" evidence="7">
    <location>
        <begin position="310"/>
        <end position="337"/>
    </location>
</feature>
<dbReference type="GO" id="GO:0000111">
    <property type="term" value="C:nucleotide-excision repair factor 2 complex"/>
    <property type="evidence" value="ECO:0007669"/>
    <property type="project" value="TreeGrafter"/>
</dbReference>
<evidence type="ECO:0000259" key="8">
    <source>
        <dbReference type="SMART" id="SM01030"/>
    </source>
</evidence>
<dbReference type="InterPro" id="IPR018328">
    <property type="entry name" value="Rad4_beta-hairpin_dom3"/>
</dbReference>
<feature type="compositionally biased region" description="Polar residues" evidence="7">
    <location>
        <begin position="148"/>
        <end position="165"/>
    </location>
</feature>
<feature type="domain" description="Rad4 beta-hairpin" evidence="10">
    <location>
        <begin position="790"/>
        <end position="864"/>
    </location>
</feature>
<evidence type="ECO:0000256" key="2">
    <source>
        <dbReference type="ARBA" id="ARBA00009525"/>
    </source>
</evidence>
<proteinExistence type="inferred from homology"/>
<evidence type="ECO:0000259" key="10">
    <source>
        <dbReference type="SMART" id="SM01032"/>
    </source>
</evidence>
<dbReference type="PANTHER" id="PTHR12135">
    <property type="entry name" value="DNA REPAIR PROTEIN XP-C / RAD4"/>
    <property type="match status" value="1"/>
</dbReference>
<dbReference type="SMART" id="SM01030">
    <property type="entry name" value="BHD_1"/>
    <property type="match status" value="1"/>
</dbReference>
<reference evidence="11 12" key="1">
    <citation type="submission" date="2019-06" db="EMBL/GenBank/DDBJ databases">
        <title>A chromosomal-level reference genome of Carpinus fangiana (Coryloideae, Betulaceae).</title>
        <authorList>
            <person name="Yang X."/>
            <person name="Wang Z."/>
            <person name="Zhang L."/>
            <person name="Hao G."/>
            <person name="Liu J."/>
            <person name="Yang Y."/>
        </authorList>
    </citation>
    <scope>NUCLEOTIDE SEQUENCE [LARGE SCALE GENOMIC DNA]</scope>
    <source>
        <strain evidence="11">Cfa_2016G</strain>
        <tissue evidence="11">Leaf</tissue>
    </source>
</reference>
<dbReference type="InterPro" id="IPR036985">
    <property type="entry name" value="Transglutaminase-like_sf"/>
</dbReference>
<feature type="compositionally biased region" description="Basic residues" evidence="7">
    <location>
        <begin position="52"/>
        <end position="69"/>
    </location>
</feature>
<dbReference type="SUPFAM" id="SSF54001">
    <property type="entry name" value="Cysteine proteinases"/>
    <property type="match status" value="1"/>
</dbReference>
<feature type="compositionally biased region" description="Basic and acidic residues" evidence="7">
    <location>
        <begin position="166"/>
        <end position="175"/>
    </location>
</feature>
<feature type="compositionally biased region" description="Basic and acidic residues" evidence="7">
    <location>
        <begin position="22"/>
        <end position="36"/>
    </location>
</feature>
<feature type="compositionally biased region" description="Low complexity" evidence="7">
    <location>
        <begin position="313"/>
        <end position="322"/>
    </location>
</feature>
<organism evidence="11 12">
    <name type="scientific">Carpinus fangiana</name>
    <dbReference type="NCBI Taxonomy" id="176857"/>
    <lineage>
        <taxon>Eukaryota</taxon>
        <taxon>Viridiplantae</taxon>
        <taxon>Streptophyta</taxon>
        <taxon>Embryophyta</taxon>
        <taxon>Tracheophyta</taxon>
        <taxon>Spermatophyta</taxon>
        <taxon>Magnoliopsida</taxon>
        <taxon>eudicotyledons</taxon>
        <taxon>Gunneridae</taxon>
        <taxon>Pentapetalae</taxon>
        <taxon>rosids</taxon>
        <taxon>fabids</taxon>
        <taxon>Fagales</taxon>
        <taxon>Betulaceae</taxon>
        <taxon>Carpinus</taxon>
    </lineage>
</organism>
<evidence type="ECO:0008006" key="13">
    <source>
        <dbReference type="Google" id="ProtNLM"/>
    </source>
</evidence>
<dbReference type="Pfam" id="PF10404">
    <property type="entry name" value="BHD_2"/>
    <property type="match status" value="1"/>
</dbReference>
<dbReference type="GO" id="GO:0006298">
    <property type="term" value="P:mismatch repair"/>
    <property type="evidence" value="ECO:0007669"/>
    <property type="project" value="TreeGrafter"/>
</dbReference>
<dbReference type="InterPro" id="IPR004583">
    <property type="entry name" value="DNA_repair_Rad4"/>
</dbReference>
<feature type="compositionally biased region" description="Basic and acidic residues" evidence="7">
    <location>
        <begin position="83"/>
        <end position="92"/>
    </location>
</feature>
<dbReference type="Pfam" id="PF03835">
    <property type="entry name" value="Rad4"/>
    <property type="match status" value="1"/>
</dbReference>
<comment type="similarity">
    <text evidence="2">Belongs to the XPC family.</text>
</comment>
<dbReference type="Proteomes" id="UP000327013">
    <property type="component" value="Chromosome 3"/>
</dbReference>
<protein>
    <recommendedName>
        <fullName evidence="13">Rad4 beta-hairpin domain-containing protein</fullName>
    </recommendedName>
</protein>
<dbReference type="InterPro" id="IPR018327">
    <property type="entry name" value="BHD_2"/>
</dbReference>
<keyword evidence="3" id="KW-0227">DNA damage</keyword>
<dbReference type="GO" id="GO:0005737">
    <property type="term" value="C:cytoplasm"/>
    <property type="evidence" value="ECO:0007669"/>
    <property type="project" value="TreeGrafter"/>
</dbReference>
<evidence type="ECO:0000256" key="4">
    <source>
        <dbReference type="ARBA" id="ARBA00023204"/>
    </source>
</evidence>